<name>X6NE47_RETFI</name>
<comment type="subcellular location">
    <subcellularLocation>
        <location evidence="1">Membrane</location>
        <topology evidence="1">Multi-pass membrane protein</topology>
    </subcellularLocation>
</comment>
<dbReference type="GO" id="GO:0005886">
    <property type="term" value="C:plasma membrane"/>
    <property type="evidence" value="ECO:0007669"/>
    <property type="project" value="TreeGrafter"/>
</dbReference>
<comment type="caution">
    <text evidence="7">The sequence shown here is derived from an EMBL/GenBank/DDBJ whole genome shotgun (WGS) entry which is preliminary data.</text>
</comment>
<dbReference type="PANTHER" id="PTHR46022">
    <property type="entry name" value="PROTEIN PATCHED"/>
    <property type="match status" value="1"/>
</dbReference>
<dbReference type="PANTHER" id="PTHR46022:SF1">
    <property type="entry name" value="PROTEIN PATCHED"/>
    <property type="match status" value="1"/>
</dbReference>
<feature type="transmembrane region" description="Helical" evidence="6">
    <location>
        <begin position="439"/>
        <end position="458"/>
    </location>
</feature>
<keyword evidence="2 6" id="KW-0812">Transmembrane</keyword>
<evidence type="ECO:0000256" key="5">
    <source>
        <dbReference type="ARBA" id="ARBA00023180"/>
    </source>
</evidence>
<sequence>MRTRKCVGGKANTKVLVPYWSDDIDDSGCAHLYCDAEKDVYGQTWGATPVGNVATWFSKDVSKNSSSQFPCMTFTYEFNSRYCGLENDTTNGNGNGNGMKAKWSNSFAYCKPSYLQWGSSTKDQTCDKTNSSMLFELATASMYSSDEDAISACKNKCLIDSIHCHALVFNNNTKVCYGFDWCSVKKEKGQNWTFYYVPAAFPEWMASVCATYYSWYPSKALNDRGIPYPSCFNVFLWEYLMDPKGGATSVPNFRLQNQNVLYNPYSGYLNLKIRSTSNSLLVQKIADDAVAVKFIVALRDFVDTHFNDNELWVALHGLLFDLDTQYIHITRYFVTNVLLLIIAVMLAGLLFLIHPLAAFVMLFTEIATIIEVYGFIDWADLHMNGVLALNMLVAVGLTMEFAAHIARAFMLASANPEEKIGIPHALPGQIRMKKTLREVFTPVTLTAITTFIGIAPIASSTFPYFRDYYFVLYVMMILTGWVNGAVFQPVILSFLNPATFSHENDPTPNSINHETMIATTIALNDHHSA</sequence>
<keyword evidence="8" id="KW-1185">Reference proteome</keyword>
<reference evidence="7 8" key="1">
    <citation type="journal article" date="2013" name="Curr. Biol.">
        <title>The Genome of the Foraminiferan Reticulomyxa filosa.</title>
        <authorList>
            <person name="Glockner G."/>
            <person name="Hulsmann N."/>
            <person name="Schleicher M."/>
            <person name="Noegel A.A."/>
            <person name="Eichinger L."/>
            <person name="Gallinger C."/>
            <person name="Pawlowski J."/>
            <person name="Sierra R."/>
            <person name="Euteneuer U."/>
            <person name="Pillet L."/>
            <person name="Moustafa A."/>
            <person name="Platzer M."/>
            <person name="Groth M."/>
            <person name="Szafranski K."/>
            <person name="Schliwa M."/>
        </authorList>
    </citation>
    <scope>NUCLEOTIDE SEQUENCE [LARGE SCALE GENOMIC DNA]</scope>
</reference>
<evidence type="ECO:0000256" key="6">
    <source>
        <dbReference type="SAM" id="Phobius"/>
    </source>
</evidence>
<evidence type="ECO:0000313" key="7">
    <source>
        <dbReference type="EMBL" id="ETO24014.1"/>
    </source>
</evidence>
<dbReference type="Gene3D" id="1.20.1640.10">
    <property type="entry name" value="Multidrug efflux transporter AcrB transmembrane domain"/>
    <property type="match status" value="1"/>
</dbReference>
<organism evidence="7 8">
    <name type="scientific">Reticulomyxa filosa</name>
    <dbReference type="NCBI Taxonomy" id="46433"/>
    <lineage>
        <taxon>Eukaryota</taxon>
        <taxon>Sar</taxon>
        <taxon>Rhizaria</taxon>
        <taxon>Retaria</taxon>
        <taxon>Foraminifera</taxon>
        <taxon>Monothalamids</taxon>
        <taxon>Reticulomyxidae</taxon>
        <taxon>Reticulomyxa</taxon>
    </lineage>
</organism>
<keyword evidence="4 6" id="KW-0472">Membrane</keyword>
<dbReference type="OrthoDB" id="6510177at2759"/>
<keyword evidence="3 6" id="KW-1133">Transmembrane helix</keyword>
<evidence type="ECO:0008006" key="9">
    <source>
        <dbReference type="Google" id="ProtNLM"/>
    </source>
</evidence>
<dbReference type="EMBL" id="ASPP01009511">
    <property type="protein sequence ID" value="ETO24014.1"/>
    <property type="molecule type" value="Genomic_DNA"/>
</dbReference>
<dbReference type="AlphaFoldDB" id="X6NE47"/>
<evidence type="ECO:0000313" key="8">
    <source>
        <dbReference type="Proteomes" id="UP000023152"/>
    </source>
</evidence>
<gene>
    <name evidence="7" type="ORF">RFI_13145</name>
</gene>
<evidence type="ECO:0000256" key="4">
    <source>
        <dbReference type="ARBA" id="ARBA00023136"/>
    </source>
</evidence>
<evidence type="ECO:0000256" key="1">
    <source>
        <dbReference type="ARBA" id="ARBA00004141"/>
    </source>
</evidence>
<dbReference type="Proteomes" id="UP000023152">
    <property type="component" value="Unassembled WGS sequence"/>
</dbReference>
<proteinExistence type="predicted"/>
<feature type="transmembrane region" description="Helical" evidence="6">
    <location>
        <begin position="470"/>
        <end position="495"/>
    </location>
</feature>
<protein>
    <recommendedName>
        <fullName evidence="9">SSD domain-containing protein</fullName>
    </recommendedName>
</protein>
<accession>X6NE47</accession>
<keyword evidence="5" id="KW-0325">Glycoprotein</keyword>
<feature type="transmembrane region" description="Helical" evidence="6">
    <location>
        <begin position="382"/>
        <end position="403"/>
    </location>
</feature>
<dbReference type="SUPFAM" id="SSF82866">
    <property type="entry name" value="Multidrug efflux transporter AcrB transmembrane domain"/>
    <property type="match status" value="1"/>
</dbReference>
<feature type="transmembrane region" description="Helical" evidence="6">
    <location>
        <begin position="332"/>
        <end position="352"/>
    </location>
</feature>
<evidence type="ECO:0000256" key="3">
    <source>
        <dbReference type="ARBA" id="ARBA00022989"/>
    </source>
</evidence>
<feature type="transmembrane region" description="Helical" evidence="6">
    <location>
        <begin position="359"/>
        <end position="376"/>
    </location>
</feature>
<evidence type="ECO:0000256" key="2">
    <source>
        <dbReference type="ARBA" id="ARBA00022692"/>
    </source>
</evidence>